<accession>A0A2N3IIQ1</accession>
<name>A0A2N3IIQ1_9BACT</name>
<dbReference type="CDD" id="cd09618">
    <property type="entry name" value="CBM9_like_2"/>
    <property type="match status" value="1"/>
</dbReference>
<protein>
    <recommendedName>
        <fullName evidence="2">DUF5916 domain-containing protein</fullName>
    </recommendedName>
</protein>
<evidence type="ECO:0000313" key="4">
    <source>
        <dbReference type="Proteomes" id="UP000233387"/>
    </source>
</evidence>
<dbReference type="SUPFAM" id="SSF49344">
    <property type="entry name" value="CBD9-like"/>
    <property type="match status" value="1"/>
</dbReference>
<reference evidence="3 4" key="1">
    <citation type="submission" date="2017-06" db="EMBL/GenBank/DDBJ databases">
        <title>Raineya orbicola gen. nov., sp. nov. a slightly thermophilic bacterium of the phylum Bacteroidetes and the description of Raineyaceae fam. nov.</title>
        <authorList>
            <person name="Albuquerque L."/>
            <person name="Polonia A.R.M."/>
            <person name="Barroso C."/>
            <person name="Froufe H.J.C."/>
            <person name="Lage O."/>
            <person name="Lobo-Da-Cunha A."/>
            <person name="Egas C."/>
            <person name="Da Costa M.S."/>
        </authorList>
    </citation>
    <scope>NUCLEOTIDE SEQUENCE [LARGE SCALE GENOMIC DNA]</scope>
    <source>
        <strain evidence="3 4">SPSPC-11</strain>
    </source>
</reference>
<keyword evidence="4" id="KW-1185">Reference proteome</keyword>
<feature type="signal peptide" evidence="1">
    <location>
        <begin position="1"/>
        <end position="19"/>
    </location>
</feature>
<keyword evidence="1" id="KW-0732">Signal</keyword>
<organism evidence="3 4">
    <name type="scientific">Raineya orbicola</name>
    <dbReference type="NCBI Taxonomy" id="2016530"/>
    <lineage>
        <taxon>Bacteria</taxon>
        <taxon>Pseudomonadati</taxon>
        <taxon>Bacteroidota</taxon>
        <taxon>Cytophagia</taxon>
        <taxon>Cytophagales</taxon>
        <taxon>Raineyaceae</taxon>
        <taxon>Raineya</taxon>
    </lineage>
</organism>
<dbReference type="RefSeq" id="WP_101358070.1">
    <property type="nucleotide sequence ID" value="NZ_NKXO01000010.1"/>
</dbReference>
<dbReference type="Gene3D" id="2.60.40.1190">
    <property type="match status" value="1"/>
</dbReference>
<dbReference type="EMBL" id="NKXO01000010">
    <property type="protein sequence ID" value="PKQ70151.1"/>
    <property type="molecule type" value="Genomic_DNA"/>
</dbReference>
<evidence type="ECO:0000256" key="1">
    <source>
        <dbReference type="SAM" id="SignalP"/>
    </source>
</evidence>
<proteinExistence type="predicted"/>
<gene>
    <name evidence="3" type="ORF">Rain11_0811</name>
</gene>
<evidence type="ECO:0000313" key="3">
    <source>
        <dbReference type="EMBL" id="PKQ70151.1"/>
    </source>
</evidence>
<dbReference type="Pfam" id="PF19313">
    <property type="entry name" value="DUF5916"/>
    <property type="match status" value="1"/>
</dbReference>
<dbReference type="OrthoDB" id="9786766at2"/>
<feature type="domain" description="DUF5916" evidence="2">
    <location>
        <begin position="237"/>
        <end position="643"/>
    </location>
</feature>
<sequence>MKIVLSIFLVIFCCFSLFAQKQFTYQLQAVRAKGSIELDGKLNEDTWLQSPKITNFFQNFPYDTSFAKLQTEVFTAFDKNFFYIAAVCYQPQGTYVVTSLRRDFGKDDNDYFAVFIDTFQDKTNGFAFLVSPYNVQYEGLISDGGVFSASSDWDNKWYSQVKQYEDKWIVEMAIPLKTLRYKKNTSEWNINFARSSRAENEISTWVPVGRNFRITNLGFAGKLKFEEPLPSPGANVVFIPYVTGNISENYVTQNKKIGANAGADAKIAVTPSLNLDLTINPDFSQVEVDRQVTNLDRFEIFFPERRQFFLENADLFARFGFSRIRPFFSRRIGIGFDTTSKTIVQNPILYGARLSGKTNEYWRIGLLNMQTANQKDRGIYGDNFTVAAVQRTVFKRSNIAGIFVNRQRTADTLSDFSFNNQNFNRLVGIDYNILSVDNRWNGKVFYHQQISPNPQKDQFAHAAFINYTTPNWSIAWNHEYVGKNYQINDIGFVPRNDLYRFEPLATRNFFPKGKWSKKIVRIQFMQYNNFYWDTQWQLNDRSNSISGNILFQNTAFFSTSFRNTYTRLFFPFDPTNTGGNRLPTGSEFTNNYFDVFYRSDRRKLLVYSFAFEGGEYYNGRQLAPYASISYRYQPFGQISLEADYRHIRLPEGYNSADLLLLNLRTDVSFTTNLFLTIFLQYNTQTENVNLNGRLQWRFAPVSDVFLVYTDNYLPQDFSVKSRFVVIKATYWLNL</sequence>
<dbReference type="AlphaFoldDB" id="A0A2N3IIQ1"/>
<evidence type="ECO:0000259" key="2">
    <source>
        <dbReference type="Pfam" id="PF19313"/>
    </source>
</evidence>
<dbReference type="Proteomes" id="UP000233387">
    <property type="component" value="Unassembled WGS sequence"/>
</dbReference>
<comment type="caution">
    <text evidence="3">The sequence shown here is derived from an EMBL/GenBank/DDBJ whole genome shotgun (WGS) entry which is preliminary data.</text>
</comment>
<dbReference type="InterPro" id="IPR045670">
    <property type="entry name" value="DUF5916"/>
</dbReference>
<feature type="chain" id="PRO_5014852580" description="DUF5916 domain-containing protein" evidence="1">
    <location>
        <begin position="20"/>
        <end position="734"/>
    </location>
</feature>